<evidence type="ECO:0000256" key="2">
    <source>
        <dbReference type="ARBA" id="ARBA00022771"/>
    </source>
</evidence>
<reference evidence="6" key="1">
    <citation type="journal article" date="2019" name="Database">
        <title>The radish genome database (RadishGD): an integrated information resource for radish genomics.</title>
        <authorList>
            <person name="Yu H.J."/>
            <person name="Baek S."/>
            <person name="Lee Y.J."/>
            <person name="Cho A."/>
            <person name="Mun J.H."/>
        </authorList>
    </citation>
    <scope>NUCLEOTIDE SEQUENCE [LARGE SCALE GENOMIC DNA]</scope>
    <source>
        <strain evidence="6">cv. WK10039</strain>
    </source>
</reference>
<dbReference type="InterPro" id="IPR004332">
    <property type="entry name" value="Transposase_MuDR"/>
</dbReference>
<dbReference type="RefSeq" id="XP_056847919.1">
    <property type="nucleotide sequence ID" value="XM_056991939.1"/>
</dbReference>
<name>A0A9W3C8P6_RAPSA</name>
<dbReference type="InterPro" id="IPR007527">
    <property type="entry name" value="Znf_SWIM"/>
</dbReference>
<dbReference type="OrthoDB" id="1100751at2759"/>
<dbReference type="Proteomes" id="UP000504610">
    <property type="component" value="Chromosome 8"/>
</dbReference>
<keyword evidence="2 4" id="KW-0863">Zinc-finger</keyword>
<dbReference type="Pfam" id="PF10551">
    <property type="entry name" value="MULE"/>
    <property type="match status" value="1"/>
</dbReference>
<keyword evidence="3" id="KW-0862">Zinc</keyword>
<dbReference type="GO" id="GO:0008270">
    <property type="term" value="F:zinc ion binding"/>
    <property type="evidence" value="ECO:0007669"/>
    <property type="project" value="UniProtKB-KW"/>
</dbReference>
<dbReference type="InterPro" id="IPR018289">
    <property type="entry name" value="MULE_transposase_dom"/>
</dbReference>
<dbReference type="Pfam" id="PF03108">
    <property type="entry name" value="DBD_Tnp_Mut"/>
    <property type="match status" value="1"/>
</dbReference>
<dbReference type="SMART" id="SM00575">
    <property type="entry name" value="ZnF_PMZ"/>
    <property type="match status" value="1"/>
</dbReference>
<evidence type="ECO:0000313" key="6">
    <source>
        <dbReference type="Proteomes" id="UP000504610"/>
    </source>
</evidence>
<dbReference type="PANTHER" id="PTHR31973">
    <property type="entry name" value="POLYPROTEIN, PUTATIVE-RELATED"/>
    <property type="match status" value="1"/>
</dbReference>
<dbReference type="GeneID" id="108821162"/>
<keyword evidence="1" id="KW-0479">Metal-binding</keyword>
<evidence type="ECO:0000259" key="5">
    <source>
        <dbReference type="PROSITE" id="PS50966"/>
    </source>
</evidence>
<dbReference type="PANTHER" id="PTHR31973:SF187">
    <property type="entry name" value="MUTATOR TRANSPOSASE MUDRA PROTEIN"/>
    <property type="match status" value="1"/>
</dbReference>
<evidence type="ECO:0000256" key="4">
    <source>
        <dbReference type="PROSITE-ProRule" id="PRU00325"/>
    </source>
</evidence>
<keyword evidence="6" id="KW-1185">Reference proteome</keyword>
<organism evidence="6 7">
    <name type="scientific">Raphanus sativus</name>
    <name type="common">Radish</name>
    <name type="synonym">Raphanus raphanistrum var. sativus</name>
    <dbReference type="NCBI Taxonomy" id="3726"/>
    <lineage>
        <taxon>Eukaryota</taxon>
        <taxon>Viridiplantae</taxon>
        <taxon>Streptophyta</taxon>
        <taxon>Embryophyta</taxon>
        <taxon>Tracheophyta</taxon>
        <taxon>Spermatophyta</taxon>
        <taxon>Magnoliopsida</taxon>
        <taxon>eudicotyledons</taxon>
        <taxon>Gunneridae</taxon>
        <taxon>Pentapetalae</taxon>
        <taxon>rosids</taxon>
        <taxon>malvids</taxon>
        <taxon>Brassicales</taxon>
        <taxon>Brassicaceae</taxon>
        <taxon>Brassiceae</taxon>
        <taxon>Raphanus</taxon>
    </lineage>
</organism>
<reference evidence="7" key="2">
    <citation type="submission" date="2025-08" db="UniProtKB">
        <authorList>
            <consortium name="RefSeq"/>
        </authorList>
    </citation>
    <scope>IDENTIFICATION</scope>
    <source>
        <tissue evidence="7">Leaf</tissue>
    </source>
</reference>
<evidence type="ECO:0000256" key="1">
    <source>
        <dbReference type="ARBA" id="ARBA00022723"/>
    </source>
</evidence>
<proteinExistence type="predicted"/>
<dbReference type="PROSITE" id="PS50966">
    <property type="entry name" value="ZF_SWIM"/>
    <property type="match status" value="1"/>
</dbReference>
<dbReference type="KEGG" id="rsz:108821162"/>
<dbReference type="InterPro" id="IPR006564">
    <property type="entry name" value="Znf_PMZ"/>
</dbReference>
<gene>
    <name evidence="7" type="primary">LOC108821162</name>
</gene>
<dbReference type="Pfam" id="PF04434">
    <property type="entry name" value="SWIM"/>
    <property type="match status" value="1"/>
</dbReference>
<protein>
    <submittedName>
        <fullName evidence="7">Uncharacterized protein LOC108821162</fullName>
    </submittedName>
</protein>
<evidence type="ECO:0000256" key="3">
    <source>
        <dbReference type="ARBA" id="ARBA00022833"/>
    </source>
</evidence>
<feature type="domain" description="SWIM-type" evidence="5">
    <location>
        <begin position="510"/>
        <end position="544"/>
    </location>
</feature>
<dbReference type="AlphaFoldDB" id="A0A9W3C8P6"/>
<sequence>MGNDGSRANQCTLSGEVDLEETSVIHITDASDQQNGEKAMGIDKLIITDSSSNCEAGRRSGIHNPDALFVGMIFKCREDFKHHMAIYAIRNKFRYRSTRSAPGYMVIRCFSQMCSWRVYAAVLKNTLLYEVKTVNLTHSCSVDDRAGYQAQATHTAIGGIMRAKFAGRGGGPRPNEIRKAMQGDHDVHISYWKAWRLREVALDYAKGSFGASYNLLPTYLDKLLHANPGSIAQLHTEYTEGVGHRFKYMFLALAASIAGYRFIRKIVIVDGTHLRGKYAGCLLAASAQDGNNQVFPLAVAVVDGENDKAWEWFFMNISQFIPNNYEIVFVSDRHPSIYNGISKVYPLAGHCACILHLKRNIRTYFKDKHLGYMVGKAARTFKRSDFYSTFNEIKNVNASCAEYLIGIGFQHWARSMFEGNRYNIKTSNVAETWNSVLRDAREYPILSLIEYIREKLMSWFTSRRQLDRGVDKSLTPHVDAVVAANFERSGGLWVTLIAEQENEVRDKEGATCHVNLVEKTCTCCEFQALLIPCSHAIAAATRNHIRVNSLVGECYRMRTYQAAYAGGHLEDRGKIGSYLGENSRRKERCAADASATVITELLAKWQYDVASVSKGSMSLG</sequence>
<accession>A0A9W3C8P6</accession>
<evidence type="ECO:0000313" key="7">
    <source>
        <dbReference type="RefSeq" id="XP_056847919.1"/>
    </source>
</evidence>